<dbReference type="EMBL" id="KP763670">
    <property type="protein sequence ID" value="AKN81004.1"/>
    <property type="molecule type" value="Genomic_DNA"/>
</dbReference>
<reference evidence="1 2" key="1">
    <citation type="submission" date="2015-02" db="EMBL/GenBank/DDBJ databases">
        <title>Complete genome of a baculovirus isolated from a medical interest larvae: lLonomia obliqua (Lepidoptera: Saturniidae).</title>
        <authorList>
            <person name="Clara A.-S.W."/>
            <person name="Daniel A.-A.M.P."/>
            <person name="Miguel A.S."/>
            <person name="Jhon F.E.A."/>
            <person name="Fabricio M.S."/>
            <person name="Jose W.L.C."/>
            <person name="Bergmann R.M."/>
            <person name="Fernando M.L."/>
        </authorList>
    </citation>
    <scope>NUCLEOTIDE SEQUENCE [LARGE SCALE GENOMIC DNA]</scope>
    <source>
        <strain evidence="1">SP/2000</strain>
    </source>
</reference>
<accession>A0A126FC80</accession>
<dbReference type="GeneID" id="40526744"/>
<gene>
    <name evidence="1" type="primary">ctl-2</name>
</gene>
<organism evidence="1 2">
    <name type="scientific">Lonomia obliqua multiple nucleopolyhedrovirus</name>
    <dbReference type="NCBI Taxonomy" id="134394"/>
    <lineage>
        <taxon>Viruses</taxon>
        <taxon>Viruses incertae sedis</taxon>
        <taxon>Naldaviricetes</taxon>
        <taxon>Lefavirales</taxon>
        <taxon>Baculoviridae</taxon>
        <taxon>Alphabaculovirus</taxon>
        <taxon>Alphabaculovirus lonobliquae</taxon>
        <taxon>Lonomia obliqua nucleopolyhedrovirus</taxon>
    </lineage>
</organism>
<dbReference type="RefSeq" id="YP_009666474.1">
    <property type="nucleotide sequence ID" value="NC_043520.1"/>
</dbReference>
<dbReference type="KEGG" id="vg:40526744"/>
<sequence length="62" mass="6879">MSLNLRKFKNMSFKTIIISILIITAVVQLSSKACTMDGADCQYSYECCSGACSAAFKYCLHR</sequence>
<dbReference type="InterPro" id="IPR012623">
    <property type="entry name" value="Toxin_18"/>
</dbReference>
<name>A0A126FC80_9ABAC</name>
<proteinExistence type="predicted"/>
<dbReference type="Proteomes" id="UP000297030">
    <property type="component" value="Segment"/>
</dbReference>
<keyword evidence="2" id="KW-1185">Reference proteome</keyword>
<protein>
    <submittedName>
        <fullName evidence="1">Conotoxin like 2 protein</fullName>
    </submittedName>
</protein>
<evidence type="ECO:0000313" key="1">
    <source>
        <dbReference type="EMBL" id="AKN81004.1"/>
    </source>
</evidence>
<dbReference type="Pfam" id="PF08087">
    <property type="entry name" value="Toxin_18"/>
    <property type="match status" value="1"/>
</dbReference>
<evidence type="ECO:0000313" key="2">
    <source>
        <dbReference type="Proteomes" id="UP000297030"/>
    </source>
</evidence>